<protein>
    <submittedName>
        <fullName evidence="2">Bacteriophage gp29 protein</fullName>
    </submittedName>
</protein>
<feature type="region of interest" description="Disordered" evidence="1">
    <location>
        <begin position="94"/>
        <end position="114"/>
    </location>
</feature>
<dbReference type="EMBL" id="FCNY02000004">
    <property type="protein sequence ID" value="SAL29771.1"/>
    <property type="molecule type" value="Genomic_DNA"/>
</dbReference>
<accession>A0A158GD44</accession>
<dbReference type="CDD" id="cd14744">
    <property type="entry name" value="PAAR_CT_2"/>
    <property type="match status" value="1"/>
</dbReference>
<reference evidence="3" key="1">
    <citation type="submission" date="2016-01" db="EMBL/GenBank/DDBJ databases">
        <authorList>
            <person name="Peeters C."/>
        </authorList>
    </citation>
    <scope>NUCLEOTIDE SEQUENCE [LARGE SCALE GENOMIC DNA]</scope>
</reference>
<gene>
    <name evidence="2" type="ORF">AWB70_01791</name>
</gene>
<dbReference type="InterPro" id="IPR008727">
    <property type="entry name" value="PAAR_motif"/>
</dbReference>
<dbReference type="Proteomes" id="UP000054740">
    <property type="component" value="Unassembled WGS sequence"/>
</dbReference>
<evidence type="ECO:0000256" key="1">
    <source>
        <dbReference type="SAM" id="MobiDB-lite"/>
    </source>
</evidence>
<keyword evidence="3" id="KW-1185">Reference proteome</keyword>
<dbReference type="Pfam" id="PF05488">
    <property type="entry name" value="PAAR_motif"/>
    <property type="match status" value="1"/>
</dbReference>
<name>A0A158GD44_CABCO</name>
<dbReference type="AlphaFoldDB" id="A0A158GD44"/>
<sequence>MTDRLVGKGDWTTTRGRVLGGSSTFFAENGQTLSRRNDIATCGDCEGSFPILGTAETILDEGLPLVRHMDRVLCPCGQNRVLSGHPDFLIRDGKGEGTRASTGGGAPIAAPTKHAGSEVKHTSWFYVQDSVTGEPLRNQRYVARVAGVEQFGKTDANGYAKIETDGVSTIDVHVSFSSPKRQLNPGRGV</sequence>
<organism evidence="2 3">
    <name type="scientific">Caballeronia cordobensis</name>
    <name type="common">Burkholderia cordobensis</name>
    <dbReference type="NCBI Taxonomy" id="1353886"/>
    <lineage>
        <taxon>Bacteria</taxon>
        <taxon>Pseudomonadati</taxon>
        <taxon>Pseudomonadota</taxon>
        <taxon>Betaproteobacteria</taxon>
        <taxon>Burkholderiales</taxon>
        <taxon>Burkholderiaceae</taxon>
        <taxon>Caballeronia</taxon>
    </lineage>
</organism>
<dbReference type="RefSeq" id="WP_075644323.1">
    <property type="nucleotide sequence ID" value="NZ_FCNY02000004.1"/>
</dbReference>
<proteinExistence type="predicted"/>
<evidence type="ECO:0000313" key="3">
    <source>
        <dbReference type="Proteomes" id="UP000054740"/>
    </source>
</evidence>
<evidence type="ECO:0000313" key="2">
    <source>
        <dbReference type="EMBL" id="SAL29771.1"/>
    </source>
</evidence>